<keyword evidence="2" id="KW-1185">Reference proteome</keyword>
<comment type="caution">
    <text evidence="1">The sequence shown here is derived from an EMBL/GenBank/DDBJ whole genome shotgun (WGS) entry which is preliminary data.</text>
</comment>
<evidence type="ECO:0000313" key="2">
    <source>
        <dbReference type="Proteomes" id="UP001623349"/>
    </source>
</evidence>
<evidence type="ECO:0000313" key="1">
    <source>
        <dbReference type="EMBL" id="GAB1285169.1"/>
    </source>
</evidence>
<reference evidence="1 2" key="1">
    <citation type="submission" date="2024-08" db="EMBL/GenBank/DDBJ databases">
        <title>The draft genome of Apodemus speciosus.</title>
        <authorList>
            <person name="Nabeshima K."/>
            <person name="Suzuki S."/>
            <person name="Onuma M."/>
        </authorList>
    </citation>
    <scope>NUCLEOTIDE SEQUENCE [LARGE SCALE GENOMIC DNA]</scope>
    <source>
        <strain evidence="1">IB14-021</strain>
    </source>
</reference>
<gene>
    <name evidence="1" type="ORF">APTSU1_000039900</name>
</gene>
<name>A0ABQ0EDG4_APOSI</name>
<dbReference type="EMBL" id="BAAFST010000001">
    <property type="protein sequence ID" value="GAB1285169.1"/>
    <property type="molecule type" value="Genomic_DNA"/>
</dbReference>
<dbReference type="Proteomes" id="UP001623349">
    <property type="component" value="Unassembled WGS sequence"/>
</dbReference>
<protein>
    <submittedName>
        <fullName evidence="1">Uncharacterized protein</fullName>
    </submittedName>
</protein>
<sequence>MPSDPGFSERTCKFTGRDWEPSETVTSRAACTF</sequence>
<organism evidence="1 2">
    <name type="scientific">Apodemus speciosus</name>
    <name type="common">Large Japanese field mouse</name>
    <dbReference type="NCBI Taxonomy" id="105296"/>
    <lineage>
        <taxon>Eukaryota</taxon>
        <taxon>Metazoa</taxon>
        <taxon>Chordata</taxon>
        <taxon>Craniata</taxon>
        <taxon>Vertebrata</taxon>
        <taxon>Euteleostomi</taxon>
        <taxon>Mammalia</taxon>
        <taxon>Eutheria</taxon>
        <taxon>Euarchontoglires</taxon>
        <taxon>Glires</taxon>
        <taxon>Rodentia</taxon>
        <taxon>Myomorpha</taxon>
        <taxon>Muroidea</taxon>
        <taxon>Muridae</taxon>
        <taxon>Murinae</taxon>
        <taxon>Apodemus</taxon>
    </lineage>
</organism>
<accession>A0ABQ0EDG4</accession>
<proteinExistence type="predicted"/>